<proteinExistence type="predicted"/>
<dbReference type="Gene3D" id="3.30.200.20">
    <property type="entry name" value="Phosphorylase Kinase, domain 1"/>
    <property type="match status" value="1"/>
</dbReference>
<dbReference type="InterPro" id="IPR050339">
    <property type="entry name" value="CC_SR_Kinase"/>
</dbReference>
<feature type="region of interest" description="Disordered" evidence="6">
    <location>
        <begin position="621"/>
        <end position="648"/>
    </location>
</feature>
<evidence type="ECO:0000259" key="7">
    <source>
        <dbReference type="PROSITE" id="PS50011"/>
    </source>
</evidence>
<dbReference type="PROSITE" id="PS50011">
    <property type="entry name" value="PROTEIN_KINASE_DOM"/>
    <property type="match status" value="1"/>
</dbReference>
<feature type="region of interest" description="Disordered" evidence="6">
    <location>
        <begin position="1"/>
        <end position="150"/>
    </location>
</feature>
<evidence type="ECO:0000313" key="9">
    <source>
        <dbReference type="Proteomes" id="UP000324585"/>
    </source>
</evidence>
<dbReference type="GO" id="GO:0005524">
    <property type="term" value="F:ATP binding"/>
    <property type="evidence" value="ECO:0007669"/>
    <property type="project" value="UniProtKB-UniRule"/>
</dbReference>
<feature type="compositionally biased region" description="Polar residues" evidence="6">
    <location>
        <begin position="16"/>
        <end position="27"/>
    </location>
</feature>
<organism evidence="8 9">
    <name type="scientific">Porphyridium purpureum</name>
    <name type="common">Red alga</name>
    <name type="synonym">Porphyridium cruentum</name>
    <dbReference type="NCBI Taxonomy" id="35688"/>
    <lineage>
        <taxon>Eukaryota</taxon>
        <taxon>Rhodophyta</taxon>
        <taxon>Bangiophyceae</taxon>
        <taxon>Porphyridiales</taxon>
        <taxon>Porphyridiaceae</taxon>
        <taxon>Porphyridium</taxon>
    </lineage>
</organism>
<dbReference type="PANTHER" id="PTHR11042:SF185">
    <property type="entry name" value="WEE1-LIKE PROTEIN KINASE"/>
    <property type="match status" value="1"/>
</dbReference>
<protein>
    <submittedName>
        <fullName evidence="8">Wee1-like protein kinase 1-B</fullName>
    </submittedName>
</protein>
<dbReference type="EMBL" id="VRMN01000001">
    <property type="protein sequence ID" value="KAA8498701.1"/>
    <property type="molecule type" value="Genomic_DNA"/>
</dbReference>
<gene>
    <name evidence="8" type="ORF">FVE85_6286</name>
</gene>
<evidence type="ECO:0000313" key="8">
    <source>
        <dbReference type="EMBL" id="KAA8498701.1"/>
    </source>
</evidence>
<keyword evidence="2 5" id="KW-0547">Nucleotide-binding</keyword>
<sequence length="980" mass="107597">MQRQRDGVAPSDGSERGSSAESVQHTPQRADKRRAGGSGSGAGSSQHEGSSGGTLFATPEQDMHTSAKHAARNSESLTLDTDEFREHASADSSREAQPVDAPQTLLATKWNSHVDHWQSGDEYSAEDAPTPPPTHPYAAASARPTTFCPPTPYKSPAARRIVHLMMPAEEDDEQAYMTPSPNSNTRVVVGGTAGGEGAPLAALCSGSRLREVEVVVNDDSSQSFGEMLQQQTSFPKLILEESDYESSKPEVQATDIEGESHDRMQEDDGTGAAPGEIESAKRLRSVGPGSEATGMAFKRLRVTPTEQQASGKGDESEYAEQDEEQGQKEQILRTQELEILDEMTRTSGPLPTTVVPPPFSVEGGHPFNMSTTTSEHGPGHARPVSRRIFTSDAADELSQQVSGLCEMHVREVRDSKSKSSAAAGASCDACSVASLLSVQRARDREHSSPPRRGTASAHHPPLHPAHQHHAPSRTVKADTSGRDSMAAETHHDSASARGGRGGRAAVAPEFSPPRHGVAGPSFPMSVDRATMRFTVHRETWNSVLKTRSNVIGSRPTPLRLSINPFSPDVRQKLRKDAADREGSRDVLEAPSAAEQSKDERLVRPARTLSVEKGSVNRALLQQQQRQESQQALPTSQQPPPRGGLQHSATVPVMNSAGRSSRLEIFAPPPTISRYKEDFEEIEEIGVGSFGRVYRCRRRIDGWDYAVKAIKRKIRGPSDRENVLREVYALAALVNNKHVLRYYSAWIEDELLYIQTEYLRGSSIVEGWKTGELVFDELEVCDLIFQIASGLHYMHSQKLVHLDIKPENLFRTSDGVYKIGDLGLTTFSEEADEHESSTPQIDLQEGDSRYLCQKVLNGDYRHLTKTDIFALALSAYELAHGPDFMLPCMGPTWRKIRNEGLDPVLGLSAEMNALLFQMAHPEPAQRPTALQLMQHPLMHNSLRMQRLDPESRAEFGALQAKVERLQKLLRQHGIDYSEADA</sequence>
<dbReference type="InterPro" id="IPR011009">
    <property type="entry name" value="Kinase-like_dom_sf"/>
</dbReference>
<keyword evidence="9" id="KW-1185">Reference proteome</keyword>
<keyword evidence="3 8" id="KW-0418">Kinase</keyword>
<comment type="caution">
    <text evidence="8">The sequence shown here is derived from an EMBL/GenBank/DDBJ whole genome shotgun (WGS) entry which is preliminary data.</text>
</comment>
<dbReference type="GO" id="GO:0005634">
    <property type="term" value="C:nucleus"/>
    <property type="evidence" value="ECO:0007669"/>
    <property type="project" value="TreeGrafter"/>
</dbReference>
<dbReference type="Proteomes" id="UP000324585">
    <property type="component" value="Unassembled WGS sequence"/>
</dbReference>
<reference evidence="9" key="1">
    <citation type="journal article" date="2019" name="Nat. Commun.">
        <title>Expansion of phycobilisome linker gene families in mesophilic red algae.</title>
        <authorList>
            <person name="Lee J."/>
            <person name="Kim D."/>
            <person name="Bhattacharya D."/>
            <person name="Yoon H.S."/>
        </authorList>
    </citation>
    <scope>NUCLEOTIDE SEQUENCE [LARGE SCALE GENOMIC DNA]</scope>
    <source>
        <strain evidence="9">CCMP 1328</strain>
    </source>
</reference>
<dbReference type="OMA" id="RESTTHF"/>
<feature type="compositionally biased region" description="Basic and acidic residues" evidence="6">
    <location>
        <begin position="571"/>
        <end position="587"/>
    </location>
</feature>
<feature type="region of interest" description="Disordered" evidence="6">
    <location>
        <begin position="439"/>
        <end position="523"/>
    </location>
</feature>
<dbReference type="AlphaFoldDB" id="A0A5J4Z4B8"/>
<evidence type="ECO:0000256" key="4">
    <source>
        <dbReference type="ARBA" id="ARBA00022840"/>
    </source>
</evidence>
<dbReference type="PROSITE" id="PS00107">
    <property type="entry name" value="PROTEIN_KINASE_ATP"/>
    <property type="match status" value="1"/>
</dbReference>
<dbReference type="Gene3D" id="1.10.510.10">
    <property type="entry name" value="Transferase(Phosphotransferase) domain 1"/>
    <property type="match status" value="1"/>
</dbReference>
<dbReference type="PANTHER" id="PTHR11042">
    <property type="entry name" value="EUKARYOTIC TRANSLATION INITIATION FACTOR 2-ALPHA KINASE EIF2-ALPHA KINASE -RELATED"/>
    <property type="match status" value="1"/>
</dbReference>
<dbReference type="InterPro" id="IPR000719">
    <property type="entry name" value="Prot_kinase_dom"/>
</dbReference>
<dbReference type="SMART" id="SM00220">
    <property type="entry name" value="S_TKc"/>
    <property type="match status" value="1"/>
</dbReference>
<keyword evidence="1" id="KW-0808">Transferase</keyword>
<evidence type="ECO:0000256" key="5">
    <source>
        <dbReference type="PROSITE-ProRule" id="PRU10141"/>
    </source>
</evidence>
<dbReference type="SUPFAM" id="SSF56112">
    <property type="entry name" value="Protein kinase-like (PK-like)"/>
    <property type="match status" value="1"/>
</dbReference>
<evidence type="ECO:0000256" key="6">
    <source>
        <dbReference type="SAM" id="MobiDB-lite"/>
    </source>
</evidence>
<evidence type="ECO:0000256" key="2">
    <source>
        <dbReference type="ARBA" id="ARBA00022741"/>
    </source>
</evidence>
<feature type="compositionally biased region" description="Basic and acidic residues" evidence="6">
    <location>
        <begin position="82"/>
        <end position="94"/>
    </location>
</feature>
<dbReference type="GO" id="GO:0004713">
    <property type="term" value="F:protein tyrosine kinase activity"/>
    <property type="evidence" value="ECO:0007669"/>
    <property type="project" value="TreeGrafter"/>
</dbReference>
<dbReference type="Pfam" id="PF00069">
    <property type="entry name" value="Pkinase"/>
    <property type="match status" value="1"/>
</dbReference>
<feature type="compositionally biased region" description="Low complexity" evidence="6">
    <location>
        <begin position="621"/>
        <end position="630"/>
    </location>
</feature>
<accession>A0A5J4Z4B8</accession>
<evidence type="ECO:0000256" key="3">
    <source>
        <dbReference type="ARBA" id="ARBA00022777"/>
    </source>
</evidence>
<feature type="region of interest" description="Disordered" evidence="6">
    <location>
        <begin position="571"/>
        <end position="605"/>
    </location>
</feature>
<feature type="binding site" evidence="5">
    <location>
        <position position="707"/>
    </location>
    <ligand>
        <name>ATP</name>
        <dbReference type="ChEBI" id="CHEBI:30616"/>
    </ligand>
</feature>
<dbReference type="GO" id="GO:0005737">
    <property type="term" value="C:cytoplasm"/>
    <property type="evidence" value="ECO:0007669"/>
    <property type="project" value="TreeGrafter"/>
</dbReference>
<keyword evidence="4 5" id="KW-0067">ATP-binding</keyword>
<dbReference type="OrthoDB" id="5337378at2759"/>
<name>A0A5J4Z4B8_PORPP</name>
<feature type="domain" description="Protein kinase" evidence="7">
    <location>
        <begin position="678"/>
        <end position="937"/>
    </location>
</feature>
<dbReference type="InterPro" id="IPR017441">
    <property type="entry name" value="Protein_kinase_ATP_BS"/>
</dbReference>
<evidence type="ECO:0000256" key="1">
    <source>
        <dbReference type="ARBA" id="ARBA00022679"/>
    </source>
</evidence>
<feature type="region of interest" description="Disordered" evidence="6">
    <location>
        <begin position="242"/>
        <end position="330"/>
    </location>
</feature>